<dbReference type="InterPro" id="IPR026960">
    <property type="entry name" value="RVT-Znf"/>
</dbReference>
<feature type="domain" description="Reverse transcriptase zinc-binding" evidence="1">
    <location>
        <begin position="2"/>
        <end position="55"/>
    </location>
</feature>
<protein>
    <recommendedName>
        <fullName evidence="1">Reverse transcriptase zinc-binding domain-containing protein</fullName>
    </recommendedName>
</protein>
<reference evidence="2 3" key="1">
    <citation type="journal article" date="2021" name="Plant Biotechnol. J.">
        <title>Multi-omics assisted identification of the key and species-specific regulatory components of drought-tolerant mechanisms in Gossypium stocksii.</title>
        <authorList>
            <person name="Yu D."/>
            <person name="Ke L."/>
            <person name="Zhang D."/>
            <person name="Wu Y."/>
            <person name="Sun Y."/>
            <person name="Mei J."/>
            <person name="Sun J."/>
            <person name="Sun Y."/>
        </authorList>
    </citation>
    <scope>NUCLEOTIDE SEQUENCE [LARGE SCALE GENOMIC DNA]</scope>
    <source>
        <strain evidence="3">cv. E1</strain>
        <tissue evidence="2">Leaf</tissue>
    </source>
</reference>
<comment type="caution">
    <text evidence="2">The sequence shown here is derived from an EMBL/GenBank/DDBJ whole genome shotgun (WGS) entry which is preliminary data.</text>
</comment>
<dbReference type="AlphaFoldDB" id="A0A9D3USQ0"/>
<dbReference type="Proteomes" id="UP000828251">
    <property type="component" value="Unassembled WGS sequence"/>
</dbReference>
<dbReference type="OrthoDB" id="1752219at2759"/>
<gene>
    <name evidence="2" type="ORF">J1N35_034798</name>
</gene>
<evidence type="ECO:0000313" key="2">
    <source>
        <dbReference type="EMBL" id="KAH1056733.1"/>
    </source>
</evidence>
<evidence type="ECO:0000313" key="3">
    <source>
        <dbReference type="Proteomes" id="UP000828251"/>
    </source>
</evidence>
<dbReference type="EMBL" id="JAIQCV010000010">
    <property type="protein sequence ID" value="KAH1056733.1"/>
    <property type="molecule type" value="Genomic_DNA"/>
</dbReference>
<accession>A0A9D3USQ0</accession>
<sequence>MARVFIWLAIKHHLLTNFERIRRGLGSDVACATCGHNYESVLHVLWDYTTTRDIWMQLIPTDDPFMGYTKSISSVVEQCGWQIFCLYLDDVFLQAVKEFYAHLTSIENAFIYVRGASVLFDVKSINAQYGLFDGPDEHTDLLKTMTIEELNHVLTDVYVEGTKWTVSRNDCYTIDMVTLKPHYRVPIYP</sequence>
<organism evidence="2 3">
    <name type="scientific">Gossypium stocksii</name>
    <dbReference type="NCBI Taxonomy" id="47602"/>
    <lineage>
        <taxon>Eukaryota</taxon>
        <taxon>Viridiplantae</taxon>
        <taxon>Streptophyta</taxon>
        <taxon>Embryophyta</taxon>
        <taxon>Tracheophyta</taxon>
        <taxon>Spermatophyta</taxon>
        <taxon>Magnoliopsida</taxon>
        <taxon>eudicotyledons</taxon>
        <taxon>Gunneridae</taxon>
        <taxon>Pentapetalae</taxon>
        <taxon>rosids</taxon>
        <taxon>malvids</taxon>
        <taxon>Malvales</taxon>
        <taxon>Malvaceae</taxon>
        <taxon>Malvoideae</taxon>
        <taxon>Gossypium</taxon>
    </lineage>
</organism>
<evidence type="ECO:0000259" key="1">
    <source>
        <dbReference type="Pfam" id="PF13966"/>
    </source>
</evidence>
<name>A0A9D3USQ0_9ROSI</name>
<keyword evidence="3" id="KW-1185">Reference proteome</keyword>
<proteinExistence type="predicted"/>
<dbReference type="Pfam" id="PF13966">
    <property type="entry name" value="zf-RVT"/>
    <property type="match status" value="1"/>
</dbReference>